<organism evidence="1 2">
    <name type="scientific">Naganishia onofrii</name>
    <dbReference type="NCBI Taxonomy" id="1851511"/>
    <lineage>
        <taxon>Eukaryota</taxon>
        <taxon>Fungi</taxon>
        <taxon>Dikarya</taxon>
        <taxon>Basidiomycota</taxon>
        <taxon>Agaricomycotina</taxon>
        <taxon>Tremellomycetes</taxon>
        <taxon>Filobasidiales</taxon>
        <taxon>Filobasidiaceae</taxon>
        <taxon>Naganishia</taxon>
    </lineage>
</organism>
<protein>
    <submittedName>
        <fullName evidence="1">Uncharacterized protein</fullName>
    </submittedName>
</protein>
<keyword evidence="2" id="KW-1185">Reference proteome</keyword>
<dbReference type="Proteomes" id="UP001234202">
    <property type="component" value="Unassembled WGS sequence"/>
</dbReference>
<evidence type="ECO:0000313" key="1">
    <source>
        <dbReference type="EMBL" id="KAJ9121327.1"/>
    </source>
</evidence>
<gene>
    <name evidence="1" type="ORF">QFC24_004663</name>
</gene>
<evidence type="ECO:0000313" key="2">
    <source>
        <dbReference type="Proteomes" id="UP001234202"/>
    </source>
</evidence>
<reference evidence="1" key="1">
    <citation type="submission" date="2023-04" db="EMBL/GenBank/DDBJ databases">
        <title>Draft Genome sequencing of Naganishia species isolated from polar environments using Oxford Nanopore Technology.</title>
        <authorList>
            <person name="Leo P."/>
            <person name="Venkateswaran K."/>
        </authorList>
    </citation>
    <scope>NUCLEOTIDE SEQUENCE</scope>
    <source>
        <strain evidence="1">DBVPG 5303</strain>
    </source>
</reference>
<dbReference type="EMBL" id="JASBWV010000017">
    <property type="protein sequence ID" value="KAJ9121327.1"/>
    <property type="molecule type" value="Genomic_DNA"/>
</dbReference>
<sequence>MLSTILVATLLSTTVLACPGLDGHHSSMYKRGENTATPWDYNNAVTWGGLEDKYSACTQGTHQSPIALRTDQGLATWHQPIFKNYNQNVTGVFGSWGFGPQFALNYPEQKETLPQLTFEEAGNQTTLYLREWHVHTPAEHIVDGHQSRAELHLVHYEGEDQEHMKPRAVISIRIDPGTDENPFFKRLPPLIGFKDLATKVSVQESNPGILLQQIGNLKRYFTYSGSLTTPPCTEGIRWFVAPEPITVSNEQMVALLGASQYSARPEQSVWQQQINM</sequence>
<comment type="caution">
    <text evidence="1">The sequence shown here is derived from an EMBL/GenBank/DDBJ whole genome shotgun (WGS) entry which is preliminary data.</text>
</comment>
<proteinExistence type="predicted"/>
<accession>A0ACC2XBL4</accession>
<name>A0ACC2XBL4_9TREE</name>